<dbReference type="SUPFAM" id="SSF51735">
    <property type="entry name" value="NAD(P)-binding Rossmann-fold domains"/>
    <property type="match status" value="1"/>
</dbReference>
<evidence type="ECO:0000313" key="1">
    <source>
        <dbReference type="EMBL" id="KAK4228536.1"/>
    </source>
</evidence>
<name>A0AAN7BS93_9PEZI</name>
<organism evidence="1 2">
    <name type="scientific">Podospora fimiseda</name>
    <dbReference type="NCBI Taxonomy" id="252190"/>
    <lineage>
        <taxon>Eukaryota</taxon>
        <taxon>Fungi</taxon>
        <taxon>Dikarya</taxon>
        <taxon>Ascomycota</taxon>
        <taxon>Pezizomycotina</taxon>
        <taxon>Sordariomycetes</taxon>
        <taxon>Sordariomycetidae</taxon>
        <taxon>Sordariales</taxon>
        <taxon>Podosporaceae</taxon>
        <taxon>Podospora</taxon>
    </lineage>
</organism>
<keyword evidence="2" id="KW-1185">Reference proteome</keyword>
<protein>
    <submittedName>
        <fullName evidence="1">Norsolorinic acid ketoreductase</fullName>
    </submittedName>
</protein>
<dbReference type="GO" id="GO:0016616">
    <property type="term" value="F:oxidoreductase activity, acting on the CH-OH group of donors, NAD or NADP as acceptor"/>
    <property type="evidence" value="ECO:0007669"/>
    <property type="project" value="TreeGrafter"/>
</dbReference>
<accession>A0AAN7BS93</accession>
<sequence length="255" mass="27406">MADNTVYLITGANRGIGLALTTLLLTRPKTTVIATSRTLPSPSSPYSSIPIHPTSILIPILLDDSNNSDDISSSTLSARVLEAGISHINIVIANAGSSAGFKTIKETEIDDYRQDLEVNLFGVIKLFKGVWKNLLEKTTENKKFIVISSSVGSIDMLGKGEGELPVGGYGLSKAAINWWAQKLSAEYKSKGLLVGVIHPGWVKTAMGQGLADAVGVKEPPLTTEESAKGILEQIDGLTEEKTHQFLMYDGRVLPW</sequence>
<dbReference type="AlphaFoldDB" id="A0AAN7BS93"/>
<dbReference type="Proteomes" id="UP001301958">
    <property type="component" value="Unassembled WGS sequence"/>
</dbReference>
<reference evidence="1" key="2">
    <citation type="submission" date="2023-05" db="EMBL/GenBank/DDBJ databases">
        <authorList>
            <consortium name="Lawrence Berkeley National Laboratory"/>
            <person name="Steindorff A."/>
            <person name="Hensen N."/>
            <person name="Bonometti L."/>
            <person name="Westerberg I."/>
            <person name="Brannstrom I.O."/>
            <person name="Guillou S."/>
            <person name="Cros-Aarteil S."/>
            <person name="Calhoun S."/>
            <person name="Haridas S."/>
            <person name="Kuo A."/>
            <person name="Mondo S."/>
            <person name="Pangilinan J."/>
            <person name="Riley R."/>
            <person name="Labutti K."/>
            <person name="Andreopoulos B."/>
            <person name="Lipzen A."/>
            <person name="Chen C."/>
            <person name="Yanf M."/>
            <person name="Daum C."/>
            <person name="Ng V."/>
            <person name="Clum A."/>
            <person name="Ohm R."/>
            <person name="Martin F."/>
            <person name="Silar P."/>
            <person name="Natvig D."/>
            <person name="Lalanne C."/>
            <person name="Gautier V."/>
            <person name="Ament-Velasquez S.L."/>
            <person name="Kruys A."/>
            <person name="Hutchinson M.I."/>
            <person name="Powell A.J."/>
            <person name="Barry K."/>
            <person name="Miller A.N."/>
            <person name="Grigoriev I.V."/>
            <person name="Debuchy R."/>
            <person name="Gladieux P."/>
            <person name="Thoren M.H."/>
            <person name="Johannesson H."/>
        </authorList>
    </citation>
    <scope>NUCLEOTIDE SEQUENCE</scope>
    <source>
        <strain evidence="1">CBS 990.96</strain>
    </source>
</reference>
<gene>
    <name evidence="1" type="ORF">QBC38DRAFT_474653</name>
</gene>
<dbReference type="PANTHER" id="PTHR45458:SF1">
    <property type="entry name" value="SHORT CHAIN DEHYDROGENASE"/>
    <property type="match status" value="1"/>
</dbReference>
<dbReference type="Pfam" id="PF00106">
    <property type="entry name" value="adh_short"/>
    <property type="match status" value="1"/>
</dbReference>
<dbReference type="InterPro" id="IPR002347">
    <property type="entry name" value="SDR_fam"/>
</dbReference>
<dbReference type="PRINTS" id="PR00081">
    <property type="entry name" value="GDHRDH"/>
</dbReference>
<dbReference type="Gene3D" id="3.40.50.720">
    <property type="entry name" value="NAD(P)-binding Rossmann-like Domain"/>
    <property type="match status" value="1"/>
</dbReference>
<proteinExistence type="predicted"/>
<reference evidence="1" key="1">
    <citation type="journal article" date="2023" name="Mol. Phylogenet. Evol.">
        <title>Genome-scale phylogeny and comparative genomics of the fungal order Sordariales.</title>
        <authorList>
            <person name="Hensen N."/>
            <person name="Bonometti L."/>
            <person name="Westerberg I."/>
            <person name="Brannstrom I.O."/>
            <person name="Guillou S."/>
            <person name="Cros-Aarteil S."/>
            <person name="Calhoun S."/>
            <person name="Haridas S."/>
            <person name="Kuo A."/>
            <person name="Mondo S."/>
            <person name="Pangilinan J."/>
            <person name="Riley R."/>
            <person name="LaButti K."/>
            <person name="Andreopoulos B."/>
            <person name="Lipzen A."/>
            <person name="Chen C."/>
            <person name="Yan M."/>
            <person name="Daum C."/>
            <person name="Ng V."/>
            <person name="Clum A."/>
            <person name="Steindorff A."/>
            <person name="Ohm R.A."/>
            <person name="Martin F."/>
            <person name="Silar P."/>
            <person name="Natvig D.O."/>
            <person name="Lalanne C."/>
            <person name="Gautier V."/>
            <person name="Ament-Velasquez S.L."/>
            <person name="Kruys A."/>
            <person name="Hutchinson M.I."/>
            <person name="Powell A.J."/>
            <person name="Barry K."/>
            <person name="Miller A.N."/>
            <person name="Grigoriev I.V."/>
            <person name="Debuchy R."/>
            <person name="Gladieux P."/>
            <person name="Hiltunen Thoren M."/>
            <person name="Johannesson H."/>
        </authorList>
    </citation>
    <scope>NUCLEOTIDE SEQUENCE</scope>
    <source>
        <strain evidence="1">CBS 990.96</strain>
    </source>
</reference>
<dbReference type="PANTHER" id="PTHR45458">
    <property type="entry name" value="SHORT-CHAIN DEHYDROGENASE/REDUCTASE SDR"/>
    <property type="match status" value="1"/>
</dbReference>
<dbReference type="EMBL" id="MU865317">
    <property type="protein sequence ID" value="KAK4228536.1"/>
    <property type="molecule type" value="Genomic_DNA"/>
</dbReference>
<dbReference type="InterPro" id="IPR036291">
    <property type="entry name" value="NAD(P)-bd_dom_sf"/>
</dbReference>
<comment type="caution">
    <text evidence="1">The sequence shown here is derived from an EMBL/GenBank/DDBJ whole genome shotgun (WGS) entry which is preliminary data.</text>
</comment>
<evidence type="ECO:0000313" key="2">
    <source>
        <dbReference type="Proteomes" id="UP001301958"/>
    </source>
</evidence>
<dbReference type="InterPro" id="IPR052184">
    <property type="entry name" value="SDR_enzymes"/>
</dbReference>